<dbReference type="CDD" id="cd01647">
    <property type="entry name" value="RT_LTR"/>
    <property type="match status" value="1"/>
</dbReference>
<evidence type="ECO:0000259" key="7">
    <source>
        <dbReference type="Pfam" id="PF00078"/>
    </source>
</evidence>
<keyword evidence="4" id="KW-0255">Endonuclease</keyword>
<dbReference type="OrthoDB" id="6139267at2759"/>
<gene>
    <name evidence="9" type="ORF">MGAL_10B092097</name>
</gene>
<dbReference type="GO" id="GO:0004519">
    <property type="term" value="F:endonuclease activity"/>
    <property type="evidence" value="ECO:0007669"/>
    <property type="project" value="UniProtKB-KW"/>
</dbReference>
<feature type="domain" description="Reverse transcriptase RNase H-like" evidence="8">
    <location>
        <begin position="310"/>
        <end position="421"/>
    </location>
</feature>
<evidence type="ECO:0000256" key="2">
    <source>
        <dbReference type="ARBA" id="ARBA00022695"/>
    </source>
</evidence>
<feature type="domain" description="Reverse transcriptase" evidence="7">
    <location>
        <begin position="85"/>
        <end position="221"/>
    </location>
</feature>
<evidence type="ECO:0000256" key="4">
    <source>
        <dbReference type="ARBA" id="ARBA00022759"/>
    </source>
</evidence>
<evidence type="ECO:0000256" key="5">
    <source>
        <dbReference type="ARBA" id="ARBA00022801"/>
    </source>
</evidence>
<organism evidence="9 10">
    <name type="scientific">Mytilus galloprovincialis</name>
    <name type="common">Mediterranean mussel</name>
    <dbReference type="NCBI Taxonomy" id="29158"/>
    <lineage>
        <taxon>Eukaryota</taxon>
        <taxon>Metazoa</taxon>
        <taxon>Spiralia</taxon>
        <taxon>Lophotrochozoa</taxon>
        <taxon>Mollusca</taxon>
        <taxon>Bivalvia</taxon>
        <taxon>Autobranchia</taxon>
        <taxon>Pteriomorphia</taxon>
        <taxon>Mytilida</taxon>
        <taxon>Mytiloidea</taxon>
        <taxon>Mytilidae</taxon>
        <taxon>Mytilinae</taxon>
        <taxon>Mytilus</taxon>
    </lineage>
</organism>
<dbReference type="GO" id="GO:0016787">
    <property type="term" value="F:hydrolase activity"/>
    <property type="evidence" value="ECO:0007669"/>
    <property type="project" value="UniProtKB-KW"/>
</dbReference>
<protein>
    <recommendedName>
        <fullName evidence="11">Reverse transcriptase RNase H-like domain-containing protein</fullName>
    </recommendedName>
</protein>
<dbReference type="Pfam" id="PF17917">
    <property type="entry name" value="RT_RNaseH"/>
    <property type="match status" value="1"/>
</dbReference>
<keyword evidence="10" id="KW-1185">Reference proteome</keyword>
<keyword evidence="6" id="KW-0695">RNA-directed DNA polymerase</keyword>
<sequence length="560" mass="63364">MDHQLRLMVDPEAEPVAHHTPVPVPIHWKEEVKAGLDQDVRLGVLEPVPVGEPVTWCHRMVVCAKKNGKPRRTVDFQPLNVHATRETHHTPSPFHQARSVPNGKRKTVFDAWNGYHSVPIPEEDRHLTTFITPWGRYRYKTAPQGYIASGDAYTRRYDEIVADIPNKTKCVDDVLLWADSIEESFFQAVQWLDICGRHGITLNPDKFIFGQDIVEFAGFEVTSNTVRPCMKYLKAILDFPTPRNITDVRSWFGLVNQVSYAFSMADKMLPFRQLLKSGTPFFWDEHINKLFEESKAAIISEIEEGVRIFDKSKPTCLATDWSKTGIGFWLFQKHCSCKGSEPFCCNTGWRITLVGSRFTHPAESRYAPVEGEALAVVDALDKARYFVLGCDDLIIAVDHKPLLKIFSDRSLEDISNSRLRNLKEKTLRYRFRMIHVPGVKHHAADGVSRHPTGDPEKLILSDDIAAIRNSTMSLPPATSFLSDIHHIDLESDATEIDNSVFISAVSSLDSLAVKSVTWDRVRTATASDDNMNELINLIESGTPEFRHEFPPQLTGILPIP</sequence>
<evidence type="ECO:0000256" key="6">
    <source>
        <dbReference type="ARBA" id="ARBA00022918"/>
    </source>
</evidence>
<proteinExistence type="predicted"/>
<dbReference type="EMBL" id="UYJE01005138">
    <property type="protein sequence ID" value="VDI34220.1"/>
    <property type="molecule type" value="Genomic_DNA"/>
</dbReference>
<dbReference type="InterPro" id="IPR043502">
    <property type="entry name" value="DNA/RNA_pol_sf"/>
</dbReference>
<evidence type="ECO:0008006" key="11">
    <source>
        <dbReference type="Google" id="ProtNLM"/>
    </source>
</evidence>
<name>A0A8B6EI52_MYTGA</name>
<evidence type="ECO:0000313" key="10">
    <source>
        <dbReference type="Proteomes" id="UP000596742"/>
    </source>
</evidence>
<evidence type="ECO:0000259" key="8">
    <source>
        <dbReference type="Pfam" id="PF17917"/>
    </source>
</evidence>
<evidence type="ECO:0000313" key="9">
    <source>
        <dbReference type="EMBL" id="VDI34220.1"/>
    </source>
</evidence>
<dbReference type="InterPro" id="IPR043128">
    <property type="entry name" value="Rev_trsase/Diguanyl_cyclase"/>
</dbReference>
<dbReference type="AlphaFoldDB" id="A0A8B6EI52"/>
<dbReference type="PANTHER" id="PTHR37984">
    <property type="entry name" value="PROTEIN CBG26694"/>
    <property type="match status" value="1"/>
</dbReference>
<comment type="caution">
    <text evidence="9">The sequence shown here is derived from an EMBL/GenBank/DDBJ whole genome shotgun (WGS) entry which is preliminary data.</text>
</comment>
<keyword evidence="5" id="KW-0378">Hydrolase</keyword>
<dbReference type="GO" id="GO:0003964">
    <property type="term" value="F:RNA-directed DNA polymerase activity"/>
    <property type="evidence" value="ECO:0007669"/>
    <property type="project" value="UniProtKB-KW"/>
</dbReference>
<dbReference type="InterPro" id="IPR041373">
    <property type="entry name" value="RT_RNaseH"/>
</dbReference>
<dbReference type="Gene3D" id="3.30.70.270">
    <property type="match status" value="2"/>
</dbReference>
<dbReference type="InterPro" id="IPR000477">
    <property type="entry name" value="RT_dom"/>
</dbReference>
<keyword evidence="1" id="KW-0808">Transferase</keyword>
<evidence type="ECO:0000256" key="3">
    <source>
        <dbReference type="ARBA" id="ARBA00022722"/>
    </source>
</evidence>
<dbReference type="PANTHER" id="PTHR37984:SF9">
    <property type="entry name" value="INTEGRASE CATALYTIC DOMAIN-CONTAINING PROTEIN"/>
    <property type="match status" value="1"/>
</dbReference>
<dbReference type="Proteomes" id="UP000596742">
    <property type="component" value="Unassembled WGS sequence"/>
</dbReference>
<keyword evidence="3" id="KW-0540">Nuclease</keyword>
<accession>A0A8B6EI52</accession>
<reference evidence="9" key="1">
    <citation type="submission" date="2018-11" db="EMBL/GenBank/DDBJ databases">
        <authorList>
            <person name="Alioto T."/>
            <person name="Alioto T."/>
        </authorList>
    </citation>
    <scope>NUCLEOTIDE SEQUENCE</scope>
</reference>
<evidence type="ECO:0000256" key="1">
    <source>
        <dbReference type="ARBA" id="ARBA00022679"/>
    </source>
</evidence>
<dbReference type="SUPFAM" id="SSF56672">
    <property type="entry name" value="DNA/RNA polymerases"/>
    <property type="match status" value="1"/>
</dbReference>
<keyword evidence="2" id="KW-0548">Nucleotidyltransferase</keyword>
<dbReference type="Pfam" id="PF00078">
    <property type="entry name" value="RVT_1"/>
    <property type="match status" value="1"/>
</dbReference>
<dbReference type="Gene3D" id="3.10.10.10">
    <property type="entry name" value="HIV Type 1 Reverse Transcriptase, subunit A, domain 1"/>
    <property type="match status" value="1"/>
</dbReference>
<dbReference type="InterPro" id="IPR050951">
    <property type="entry name" value="Retrovirus_Pol_polyprotein"/>
</dbReference>